<dbReference type="Pfam" id="PF25298">
    <property type="entry name" value="Baculo_FP_2nd"/>
    <property type="match status" value="1"/>
</dbReference>
<evidence type="ECO:0000259" key="1">
    <source>
        <dbReference type="Pfam" id="PF25298"/>
    </source>
</evidence>
<reference evidence="2 3" key="1">
    <citation type="journal article" date="2017" name="Gigascience">
        <title>Genome sequence of the small brown planthopper, Laodelphax striatellus.</title>
        <authorList>
            <person name="Zhu J."/>
            <person name="Jiang F."/>
            <person name="Wang X."/>
            <person name="Yang P."/>
            <person name="Bao Y."/>
            <person name="Zhao W."/>
            <person name="Wang W."/>
            <person name="Lu H."/>
            <person name="Wang Q."/>
            <person name="Cui N."/>
            <person name="Li J."/>
            <person name="Chen X."/>
            <person name="Luo L."/>
            <person name="Yu J."/>
            <person name="Kang L."/>
            <person name="Cui F."/>
        </authorList>
    </citation>
    <scope>NUCLEOTIDE SEQUENCE [LARGE SCALE GENOMIC DNA]</scope>
    <source>
        <strain evidence="2">Lst14</strain>
    </source>
</reference>
<keyword evidence="3" id="KW-1185">Reference proteome</keyword>
<dbReference type="InterPro" id="IPR057251">
    <property type="entry name" value="FP_C"/>
</dbReference>
<dbReference type="InParanoid" id="A0A482WXK7"/>
<accession>A0A482WXK7</accession>
<dbReference type="AlphaFoldDB" id="A0A482WXK7"/>
<comment type="caution">
    <text evidence="2">The sequence shown here is derived from an EMBL/GenBank/DDBJ whole genome shotgun (WGS) entry which is preliminary data.</text>
</comment>
<dbReference type="EMBL" id="QKKF02022784">
    <property type="protein sequence ID" value="RZF38255.1"/>
    <property type="molecule type" value="Genomic_DNA"/>
</dbReference>
<sequence>MVDATVSCCHRLKKKNNMSTAGIIVKFIRRDDAELFINCKKEKGNLTPKDIGLNGSNNIFINASLTAKRRILFGKAKLLLRSGKIKYLWVDRSGRVKARVVEGGPVTIIRSDNDLILLSNDSE</sequence>
<evidence type="ECO:0000313" key="3">
    <source>
        <dbReference type="Proteomes" id="UP000291343"/>
    </source>
</evidence>
<name>A0A482WXK7_LAOST</name>
<evidence type="ECO:0000313" key="2">
    <source>
        <dbReference type="EMBL" id="RZF38255.1"/>
    </source>
</evidence>
<organism evidence="2 3">
    <name type="scientific">Laodelphax striatellus</name>
    <name type="common">Small brown planthopper</name>
    <name type="synonym">Delphax striatella</name>
    <dbReference type="NCBI Taxonomy" id="195883"/>
    <lineage>
        <taxon>Eukaryota</taxon>
        <taxon>Metazoa</taxon>
        <taxon>Ecdysozoa</taxon>
        <taxon>Arthropoda</taxon>
        <taxon>Hexapoda</taxon>
        <taxon>Insecta</taxon>
        <taxon>Pterygota</taxon>
        <taxon>Neoptera</taxon>
        <taxon>Paraneoptera</taxon>
        <taxon>Hemiptera</taxon>
        <taxon>Auchenorrhyncha</taxon>
        <taxon>Fulgoroidea</taxon>
        <taxon>Delphacidae</taxon>
        <taxon>Criomorphinae</taxon>
        <taxon>Laodelphax</taxon>
    </lineage>
</organism>
<proteinExistence type="predicted"/>
<dbReference type="OrthoDB" id="6630015at2759"/>
<dbReference type="Proteomes" id="UP000291343">
    <property type="component" value="Unassembled WGS sequence"/>
</dbReference>
<gene>
    <name evidence="2" type="ORF">LSTR_LSTR016788</name>
</gene>
<protein>
    <recommendedName>
        <fullName evidence="1">FP protein C-terminal domain-containing protein</fullName>
    </recommendedName>
</protein>
<feature type="domain" description="FP protein C-terminal" evidence="1">
    <location>
        <begin position="66"/>
        <end position="115"/>
    </location>
</feature>